<proteinExistence type="predicted"/>
<dbReference type="AlphaFoldDB" id="A0A157ZCS8"/>
<dbReference type="Proteomes" id="UP000054870">
    <property type="component" value="Unassembled WGS sequence"/>
</dbReference>
<dbReference type="EMBL" id="FCOF02000002">
    <property type="protein sequence ID" value="SAK43372.1"/>
    <property type="molecule type" value="Genomic_DNA"/>
</dbReference>
<keyword evidence="4" id="KW-1185">Reference proteome</keyword>
<comment type="caution">
    <text evidence="3">The sequence shown here is derived from an EMBL/GenBank/DDBJ whole genome shotgun (WGS) entry which is preliminary data.</text>
</comment>
<dbReference type="Pfam" id="PF00149">
    <property type="entry name" value="Metallophos"/>
    <property type="match status" value="1"/>
</dbReference>
<dbReference type="PANTHER" id="PTHR30337">
    <property type="entry name" value="COMPONENT OF ATP-DEPENDENT DSDNA EXONUCLEASE"/>
    <property type="match status" value="1"/>
</dbReference>
<sequence length="436" mass="47567">MIVVPTDAGQKDILKGRHMRFIHAADIHLDSPLHGLSAYADAPADMLRQATREAFSKLVSIAVDEQVDFMVIAGDLYDGTWRDHNTGIFFCREMGRLRRAGIPVYVLFGNHDAESEMTSQLQLPDNVHTFSTRKPQTYRIDALKVALHGHSFKEKAVTTNLVTAYPPPVAGYFNIGVLHTALEGGSMHASYAPCSVAELHAKEYHYWALGHVHDYAIWQDASTIVFPGNLQGRNIRETGRRGAVIVTVSESEAVSVERLFIDVLRWESVTVDASQASTLDEVARAVGRALEALVETSASHVPHAVRVTITGATGAHGELFGLETQLRAEVLAQIAAISHDRLWLEKVKIATEPLAHSKPAAGRADALADLHGLLIEAESDPEFLGMLQDKLIALASQAPSELQKFVPELEHVRNGELAKLVGDVRSGLIAQLADAE</sequence>
<accession>A0A157ZCS8</accession>
<organism evidence="3 4">
    <name type="scientific">Caballeronia catudaia</name>
    <dbReference type="NCBI Taxonomy" id="1777136"/>
    <lineage>
        <taxon>Bacteria</taxon>
        <taxon>Pseudomonadati</taxon>
        <taxon>Pseudomonadota</taxon>
        <taxon>Betaproteobacteria</taxon>
        <taxon>Burkholderiales</taxon>
        <taxon>Burkholderiaceae</taxon>
        <taxon>Caballeronia</taxon>
    </lineage>
</organism>
<evidence type="ECO:0000313" key="4">
    <source>
        <dbReference type="Proteomes" id="UP000054870"/>
    </source>
</evidence>
<dbReference type="SUPFAM" id="SSF56300">
    <property type="entry name" value="Metallo-dependent phosphatases"/>
    <property type="match status" value="1"/>
</dbReference>
<evidence type="ECO:0000313" key="3">
    <source>
        <dbReference type="EMBL" id="SAK43372.1"/>
    </source>
</evidence>
<keyword evidence="1" id="KW-0378">Hydrolase</keyword>
<dbReference type="GO" id="GO:0016787">
    <property type="term" value="F:hydrolase activity"/>
    <property type="evidence" value="ECO:0007669"/>
    <property type="project" value="UniProtKB-KW"/>
</dbReference>
<dbReference type="InterPro" id="IPR050535">
    <property type="entry name" value="DNA_Repair-Maintenance_Comp"/>
</dbReference>
<dbReference type="CDD" id="cd00840">
    <property type="entry name" value="MPP_Mre11_N"/>
    <property type="match status" value="1"/>
</dbReference>
<name>A0A157ZCS8_9BURK</name>
<protein>
    <submittedName>
        <fullName evidence="3">Metallophosphoesterase</fullName>
    </submittedName>
</protein>
<dbReference type="InterPro" id="IPR041796">
    <property type="entry name" value="Mre11_N"/>
</dbReference>
<evidence type="ECO:0000259" key="2">
    <source>
        <dbReference type="Pfam" id="PF00149"/>
    </source>
</evidence>
<gene>
    <name evidence="3" type="ORF">AWB75_00543</name>
</gene>
<dbReference type="Gene3D" id="3.60.21.10">
    <property type="match status" value="1"/>
</dbReference>
<dbReference type="InterPro" id="IPR029052">
    <property type="entry name" value="Metallo-depent_PP-like"/>
</dbReference>
<reference evidence="3" key="1">
    <citation type="submission" date="2016-01" db="EMBL/GenBank/DDBJ databases">
        <authorList>
            <person name="Peeters C."/>
        </authorList>
    </citation>
    <scope>NUCLEOTIDE SEQUENCE [LARGE SCALE GENOMIC DNA]</scope>
    <source>
        <strain evidence="3">LMG 29318</strain>
    </source>
</reference>
<dbReference type="InterPro" id="IPR004843">
    <property type="entry name" value="Calcineurin-like_PHP"/>
</dbReference>
<evidence type="ECO:0000256" key="1">
    <source>
        <dbReference type="ARBA" id="ARBA00022801"/>
    </source>
</evidence>
<feature type="domain" description="Calcineurin-like phosphoesterase" evidence="2">
    <location>
        <begin position="19"/>
        <end position="214"/>
    </location>
</feature>
<dbReference type="PANTHER" id="PTHR30337:SF7">
    <property type="entry name" value="PHOSPHOESTERASE"/>
    <property type="match status" value="1"/>
</dbReference>